<evidence type="ECO:0000256" key="2">
    <source>
        <dbReference type="ARBA" id="ARBA00008072"/>
    </source>
</evidence>
<dbReference type="InterPro" id="IPR013149">
    <property type="entry name" value="ADH-like_C"/>
</dbReference>
<dbReference type="EMBL" id="DQHO01000005">
    <property type="protein sequence ID" value="HCS93240.1"/>
    <property type="molecule type" value="Genomic_DNA"/>
</dbReference>
<dbReference type="Gene3D" id="3.40.50.720">
    <property type="entry name" value="NAD(P)-binding Rossmann-like Domain"/>
    <property type="match status" value="1"/>
</dbReference>
<dbReference type="PROSITE" id="PS00059">
    <property type="entry name" value="ADH_ZINC"/>
    <property type="match status" value="1"/>
</dbReference>
<gene>
    <name evidence="9" type="ORF">DIW15_00840</name>
</gene>
<dbReference type="InterPro" id="IPR013154">
    <property type="entry name" value="ADH-like_N"/>
</dbReference>
<dbReference type="SUPFAM" id="SSF50129">
    <property type="entry name" value="GroES-like"/>
    <property type="match status" value="1"/>
</dbReference>
<protein>
    <submittedName>
        <fullName evidence="9">Butanediol dehydrogenase</fullName>
    </submittedName>
</protein>
<evidence type="ECO:0000256" key="1">
    <source>
        <dbReference type="ARBA" id="ARBA00001947"/>
    </source>
</evidence>
<evidence type="ECO:0000313" key="10">
    <source>
        <dbReference type="Proteomes" id="UP000262195"/>
    </source>
</evidence>
<dbReference type="AlphaFoldDB" id="A0A3D4S3B2"/>
<dbReference type="FunFam" id="3.40.50.720:FF:000068">
    <property type="entry name" value="Sorbitol dehydrogenase"/>
    <property type="match status" value="1"/>
</dbReference>
<keyword evidence="3 7" id="KW-0479">Metal-binding</keyword>
<evidence type="ECO:0000256" key="6">
    <source>
        <dbReference type="ARBA" id="ARBA00023027"/>
    </source>
</evidence>
<organism evidence="9 10">
    <name type="scientific">Bavariicoccus seileri</name>
    <dbReference type="NCBI Taxonomy" id="549685"/>
    <lineage>
        <taxon>Bacteria</taxon>
        <taxon>Bacillati</taxon>
        <taxon>Bacillota</taxon>
        <taxon>Bacilli</taxon>
        <taxon>Lactobacillales</taxon>
        <taxon>Enterococcaceae</taxon>
        <taxon>Bavariicoccus</taxon>
    </lineage>
</organism>
<dbReference type="InterPro" id="IPR036291">
    <property type="entry name" value="NAD(P)-bd_dom_sf"/>
</dbReference>
<dbReference type="Gene3D" id="3.90.180.10">
    <property type="entry name" value="Medium-chain alcohol dehydrogenases, catalytic domain"/>
    <property type="match status" value="1"/>
</dbReference>
<dbReference type="PANTHER" id="PTHR43161">
    <property type="entry name" value="SORBITOL DEHYDROGENASE"/>
    <property type="match status" value="1"/>
</dbReference>
<dbReference type="STRING" id="1121105.GCA_000421665_01675"/>
<feature type="domain" description="Enoyl reductase (ER)" evidence="8">
    <location>
        <begin position="8"/>
        <end position="343"/>
    </location>
</feature>
<name>A0A3D4S3B2_9ENTE</name>
<dbReference type="Proteomes" id="UP000262195">
    <property type="component" value="Unassembled WGS sequence"/>
</dbReference>
<keyword evidence="6" id="KW-0520">NAD</keyword>
<accession>A0A3D4S3B2</accession>
<dbReference type="GO" id="GO:0000721">
    <property type="term" value="F:(R,R)-butanediol dehydrogenase activity"/>
    <property type="evidence" value="ECO:0007669"/>
    <property type="project" value="TreeGrafter"/>
</dbReference>
<dbReference type="CDD" id="cd08233">
    <property type="entry name" value="butanediol_DH_like"/>
    <property type="match status" value="1"/>
</dbReference>
<dbReference type="InterPro" id="IPR020843">
    <property type="entry name" value="ER"/>
</dbReference>
<evidence type="ECO:0000256" key="3">
    <source>
        <dbReference type="ARBA" id="ARBA00022723"/>
    </source>
</evidence>
<evidence type="ECO:0000259" key="8">
    <source>
        <dbReference type="SMART" id="SM00829"/>
    </source>
</evidence>
<dbReference type="PANTHER" id="PTHR43161:SF23">
    <property type="entry name" value="(R,R)-BUTANEDIOL DEHYDROGENASE-RELATED"/>
    <property type="match status" value="1"/>
</dbReference>
<keyword evidence="4 7" id="KW-0862">Zinc</keyword>
<dbReference type="SMART" id="SM00829">
    <property type="entry name" value="PKS_ER"/>
    <property type="match status" value="1"/>
</dbReference>
<evidence type="ECO:0000256" key="5">
    <source>
        <dbReference type="ARBA" id="ARBA00023002"/>
    </source>
</evidence>
<comment type="caution">
    <text evidence="9">The sequence shown here is derived from an EMBL/GenBank/DDBJ whole genome shotgun (WGS) entry which is preliminary data.</text>
</comment>
<evidence type="ECO:0000313" key="9">
    <source>
        <dbReference type="EMBL" id="HCS93240.1"/>
    </source>
</evidence>
<comment type="similarity">
    <text evidence="2 7">Belongs to the zinc-containing alcohol dehydrogenase family.</text>
</comment>
<comment type="cofactor">
    <cofactor evidence="1 7">
        <name>Zn(2+)</name>
        <dbReference type="ChEBI" id="CHEBI:29105"/>
    </cofactor>
</comment>
<proteinExistence type="inferred from homology"/>
<dbReference type="Pfam" id="PF08240">
    <property type="entry name" value="ADH_N"/>
    <property type="match status" value="1"/>
</dbReference>
<sequence length="350" mass="37481">MKAARWYARHDVRVEDLKEVEATKDFVKIKVGYTGICGSDLHEYDEGPVFVPENEPNEFTGQKAPITMGHEFAGEVVEVGPDVKQLKIGDRVAVYPPIAHESHPEDIDLYFGNNFIGLAQNGGLAEFCTVKESAAYKLPEGMDTKHGALVEPTAVAVQAVKEGGVKFGDNVAIFGAGPIGALVAAAAKAAGATEIIVCDLSEQRLEKAKELGATTTINSKEVHAVAKIKEITNGGVDVSFEVAGVSITFEQAIAAVRPRGFMVVVSIFARPITWNPLQLTDAGVKITSTIAYTRTTFAQTIEAISNGQLNVDPIITKEIKLDNIVEDGFKTLVADKSQSKILVNINSDIA</sequence>
<dbReference type="GO" id="GO:0005737">
    <property type="term" value="C:cytoplasm"/>
    <property type="evidence" value="ECO:0007669"/>
    <property type="project" value="TreeGrafter"/>
</dbReference>
<dbReference type="SUPFAM" id="SSF51735">
    <property type="entry name" value="NAD(P)-binding Rossmann-fold domains"/>
    <property type="match status" value="1"/>
</dbReference>
<reference evidence="9 10" key="1">
    <citation type="journal article" date="2018" name="Nat. Biotechnol.">
        <title>A standardized bacterial taxonomy based on genome phylogeny substantially revises the tree of life.</title>
        <authorList>
            <person name="Parks D.H."/>
            <person name="Chuvochina M."/>
            <person name="Waite D.W."/>
            <person name="Rinke C."/>
            <person name="Skarshewski A."/>
            <person name="Chaumeil P.A."/>
            <person name="Hugenholtz P."/>
        </authorList>
    </citation>
    <scope>NUCLEOTIDE SEQUENCE [LARGE SCALE GENOMIC DNA]</scope>
    <source>
        <strain evidence="9">UBA11306</strain>
    </source>
</reference>
<dbReference type="GO" id="GO:0008270">
    <property type="term" value="F:zinc ion binding"/>
    <property type="evidence" value="ECO:0007669"/>
    <property type="project" value="InterPro"/>
</dbReference>
<evidence type="ECO:0000256" key="4">
    <source>
        <dbReference type="ARBA" id="ARBA00022833"/>
    </source>
</evidence>
<dbReference type="InterPro" id="IPR002328">
    <property type="entry name" value="ADH_Zn_CS"/>
</dbReference>
<dbReference type="InterPro" id="IPR011032">
    <property type="entry name" value="GroES-like_sf"/>
</dbReference>
<keyword evidence="5" id="KW-0560">Oxidoreductase</keyword>
<dbReference type="GO" id="GO:0034079">
    <property type="term" value="P:butanediol biosynthetic process"/>
    <property type="evidence" value="ECO:0007669"/>
    <property type="project" value="TreeGrafter"/>
</dbReference>
<evidence type="ECO:0000256" key="7">
    <source>
        <dbReference type="RuleBase" id="RU361277"/>
    </source>
</evidence>
<dbReference type="Pfam" id="PF00107">
    <property type="entry name" value="ADH_zinc_N"/>
    <property type="match status" value="1"/>
</dbReference>